<comment type="caution">
    <text evidence="1">The sequence shown here is derived from an EMBL/GenBank/DDBJ whole genome shotgun (WGS) entry which is preliminary data.</text>
</comment>
<organism evidence="1 2">
    <name type="scientific">Pistacia atlantica</name>
    <dbReference type="NCBI Taxonomy" id="434234"/>
    <lineage>
        <taxon>Eukaryota</taxon>
        <taxon>Viridiplantae</taxon>
        <taxon>Streptophyta</taxon>
        <taxon>Embryophyta</taxon>
        <taxon>Tracheophyta</taxon>
        <taxon>Spermatophyta</taxon>
        <taxon>Magnoliopsida</taxon>
        <taxon>eudicotyledons</taxon>
        <taxon>Gunneridae</taxon>
        <taxon>Pentapetalae</taxon>
        <taxon>rosids</taxon>
        <taxon>malvids</taxon>
        <taxon>Sapindales</taxon>
        <taxon>Anacardiaceae</taxon>
        <taxon>Pistacia</taxon>
    </lineage>
</organism>
<dbReference type="Proteomes" id="UP001164250">
    <property type="component" value="Chromosome 1"/>
</dbReference>
<accession>A0ACC1C443</accession>
<name>A0ACC1C443_9ROSI</name>
<evidence type="ECO:0000313" key="1">
    <source>
        <dbReference type="EMBL" id="KAJ0110321.1"/>
    </source>
</evidence>
<evidence type="ECO:0000313" key="2">
    <source>
        <dbReference type="Proteomes" id="UP001164250"/>
    </source>
</evidence>
<sequence length="152" mass="16576">MAVHAPSNEKALMSAMKCVFLATVSVLDKDELSTNAGRGSHLKEVVCLIVTRVSLIVILEYLELFERCQIIYINTPMAARGPDLINLLDVDGTLKLRKAGTERKRLRKADPEPIQISSEQGPGEEIPASVPDTLLSSSGFKAEPEPMQVSSE</sequence>
<keyword evidence="2" id="KW-1185">Reference proteome</keyword>
<protein>
    <submittedName>
        <fullName evidence="1">Uncharacterized protein</fullName>
    </submittedName>
</protein>
<proteinExistence type="predicted"/>
<gene>
    <name evidence="1" type="ORF">Patl1_00388</name>
</gene>
<reference evidence="2" key="1">
    <citation type="journal article" date="2023" name="G3 (Bethesda)">
        <title>Genome assembly and association tests identify interacting loci associated with vigor, precocity, and sex in interspecific pistachio rootstocks.</title>
        <authorList>
            <person name="Palmer W."/>
            <person name="Jacygrad E."/>
            <person name="Sagayaradj S."/>
            <person name="Cavanaugh K."/>
            <person name="Han R."/>
            <person name="Bertier L."/>
            <person name="Beede B."/>
            <person name="Kafkas S."/>
            <person name="Golino D."/>
            <person name="Preece J."/>
            <person name="Michelmore R."/>
        </authorList>
    </citation>
    <scope>NUCLEOTIDE SEQUENCE [LARGE SCALE GENOMIC DNA]</scope>
</reference>
<dbReference type="EMBL" id="CM047897">
    <property type="protein sequence ID" value="KAJ0110321.1"/>
    <property type="molecule type" value="Genomic_DNA"/>
</dbReference>